<sequence length="117" mass="13621">MEKVKDNVTNNLQQPSRFKSYRAMNAVENGREPGKNGRPQYLNDDEEELLENIILIDAAGLDFPTFDEICFLANQVKCGSRQRMDVEFELPSKRWAHYYVFDREKLHALKPSEVELA</sequence>
<evidence type="ECO:0000313" key="1">
    <source>
        <dbReference type="EMBL" id="KAA6372442.1"/>
    </source>
</evidence>
<comment type="caution">
    <text evidence="1">The sequence shown here is derived from an EMBL/GenBank/DDBJ whole genome shotgun (WGS) entry which is preliminary data.</text>
</comment>
<evidence type="ECO:0000313" key="2">
    <source>
        <dbReference type="Proteomes" id="UP000324800"/>
    </source>
</evidence>
<dbReference type="EMBL" id="SNRW01013598">
    <property type="protein sequence ID" value="KAA6372442.1"/>
    <property type="molecule type" value="Genomic_DNA"/>
</dbReference>
<name>A0A5J4UQW3_9EUKA</name>
<proteinExistence type="predicted"/>
<gene>
    <name evidence="1" type="ORF">EZS28_032032</name>
</gene>
<dbReference type="Proteomes" id="UP000324800">
    <property type="component" value="Unassembled WGS sequence"/>
</dbReference>
<accession>A0A5J4UQW3</accession>
<organism evidence="1 2">
    <name type="scientific">Streblomastix strix</name>
    <dbReference type="NCBI Taxonomy" id="222440"/>
    <lineage>
        <taxon>Eukaryota</taxon>
        <taxon>Metamonada</taxon>
        <taxon>Preaxostyla</taxon>
        <taxon>Oxymonadida</taxon>
        <taxon>Streblomastigidae</taxon>
        <taxon>Streblomastix</taxon>
    </lineage>
</organism>
<protein>
    <submittedName>
        <fullName evidence="1">Uncharacterized protein</fullName>
    </submittedName>
</protein>
<dbReference type="AlphaFoldDB" id="A0A5J4UQW3"/>
<reference evidence="1 2" key="1">
    <citation type="submission" date="2019-03" db="EMBL/GenBank/DDBJ databases">
        <title>Single cell metagenomics reveals metabolic interactions within the superorganism composed of flagellate Streblomastix strix and complex community of Bacteroidetes bacteria on its surface.</title>
        <authorList>
            <person name="Treitli S.C."/>
            <person name="Kolisko M."/>
            <person name="Husnik F."/>
            <person name="Keeling P."/>
            <person name="Hampl V."/>
        </authorList>
    </citation>
    <scope>NUCLEOTIDE SEQUENCE [LARGE SCALE GENOMIC DNA]</scope>
    <source>
        <strain evidence="1">ST1C</strain>
    </source>
</reference>